<organism evidence="1 2">
    <name type="scientific">Marasmiellus scandens</name>
    <dbReference type="NCBI Taxonomy" id="2682957"/>
    <lineage>
        <taxon>Eukaryota</taxon>
        <taxon>Fungi</taxon>
        <taxon>Dikarya</taxon>
        <taxon>Basidiomycota</taxon>
        <taxon>Agaricomycotina</taxon>
        <taxon>Agaricomycetes</taxon>
        <taxon>Agaricomycetidae</taxon>
        <taxon>Agaricales</taxon>
        <taxon>Marasmiineae</taxon>
        <taxon>Omphalotaceae</taxon>
        <taxon>Marasmiellus</taxon>
    </lineage>
</organism>
<dbReference type="EMBL" id="JBANRG010000015">
    <property type="protein sequence ID" value="KAK7460505.1"/>
    <property type="molecule type" value="Genomic_DNA"/>
</dbReference>
<evidence type="ECO:0000313" key="1">
    <source>
        <dbReference type="EMBL" id="KAK7460505.1"/>
    </source>
</evidence>
<dbReference type="Proteomes" id="UP001498398">
    <property type="component" value="Unassembled WGS sequence"/>
</dbReference>
<comment type="caution">
    <text evidence="1">The sequence shown here is derived from an EMBL/GenBank/DDBJ whole genome shotgun (WGS) entry which is preliminary data.</text>
</comment>
<sequence>MVQNYEMAEIYEVMSNAVDMRSHVHPKHIGSGGVVSHRFCSRHSMSGIRKYIQIQQGAVIRKDDPDVFWNDIVADTQKILQDIETRSPQTFHRTSNECDTLSSTFTHLSDPGFRFSSLGSAKRLGTFTPFTPVNKTRYPTSPFMITEIMAGMRMGDSKSVAIYFWEYNDELVINLQGSKKWQDPEAWNTFHTIFRQLINQTIREQRPDVSRIREKGFSGCGLPKL</sequence>
<reference evidence="1 2" key="1">
    <citation type="submission" date="2024-01" db="EMBL/GenBank/DDBJ databases">
        <title>A draft genome for the cacao thread blight pathogen Marasmiellus scandens.</title>
        <authorList>
            <person name="Baruah I.K."/>
            <person name="Leung J."/>
            <person name="Bukari Y."/>
            <person name="Amoako-Attah I."/>
            <person name="Meinhardt L.W."/>
            <person name="Bailey B.A."/>
            <person name="Cohen S.P."/>
        </authorList>
    </citation>
    <scope>NUCLEOTIDE SEQUENCE [LARGE SCALE GENOMIC DNA]</scope>
    <source>
        <strain evidence="1 2">GH-19</strain>
    </source>
</reference>
<accession>A0ABR1JH66</accession>
<name>A0ABR1JH66_9AGAR</name>
<keyword evidence="2" id="KW-1185">Reference proteome</keyword>
<proteinExistence type="predicted"/>
<gene>
    <name evidence="1" type="ORF">VKT23_009225</name>
</gene>
<protein>
    <submittedName>
        <fullName evidence="1">Uncharacterized protein</fullName>
    </submittedName>
</protein>
<evidence type="ECO:0000313" key="2">
    <source>
        <dbReference type="Proteomes" id="UP001498398"/>
    </source>
</evidence>